<reference evidence="1 2" key="1">
    <citation type="submission" date="2017-03" db="EMBL/GenBank/DDBJ databases">
        <title>Complete Genome Sequence of a natural compounds producer, Streptomyces violaceus S21.</title>
        <authorList>
            <person name="Zhong C."/>
            <person name="Zhao Z."/>
            <person name="Fu J."/>
            <person name="Zong G."/>
            <person name="Qin R."/>
            <person name="Cao G."/>
        </authorList>
    </citation>
    <scope>NUCLEOTIDE SEQUENCE [LARGE SCALE GENOMIC DNA]</scope>
    <source>
        <strain evidence="1 2">S21</strain>
    </source>
</reference>
<protein>
    <recommendedName>
        <fullName evidence="3">BioF2-like acetyltransferase domain-containing protein</fullName>
    </recommendedName>
</protein>
<evidence type="ECO:0000313" key="1">
    <source>
        <dbReference type="EMBL" id="ARF65662.1"/>
    </source>
</evidence>
<sequence length="308" mass="33871">MHSEPVTRESYAETVAELPVPVWNSSVATELYTRTLTVVCRRRRGGAVAGVWVCPLDTGIEGKGDVARREHRLLPYASPWIDPNLHPLERHRVALSLIEVVLQHVHLVELPMDPCFSEVAALAEVGGDVACRHTRMLDMREGCDHRGGYSPTVRNHLRAAGRVLRVEAADPCEFDFARAVVGQSEAAVAERRAAGLRLRHIEGAVRCLAAVDAEGVLRGQAFVLRDRHTAILMHQWFDRTGPRGTPTLLVDSAVVQTLESPGVNSFDFEGSVIPGIDRFMAGFGAQAVGYGQFRWQQDGREEPAGRFG</sequence>
<dbReference type="SUPFAM" id="SSF55729">
    <property type="entry name" value="Acyl-CoA N-acyltransferases (Nat)"/>
    <property type="match status" value="1"/>
</dbReference>
<organism evidence="1 2">
    <name type="scientific">Streptomyces violaceoruber</name>
    <dbReference type="NCBI Taxonomy" id="1935"/>
    <lineage>
        <taxon>Bacteria</taxon>
        <taxon>Bacillati</taxon>
        <taxon>Actinomycetota</taxon>
        <taxon>Actinomycetes</taxon>
        <taxon>Kitasatosporales</taxon>
        <taxon>Streptomycetaceae</taxon>
        <taxon>Streptomyces</taxon>
        <taxon>Streptomyces violaceoruber group</taxon>
    </lineage>
</organism>
<proteinExistence type="predicted"/>
<dbReference type="AlphaFoldDB" id="A0A1V0UL02"/>
<evidence type="ECO:0000313" key="2">
    <source>
        <dbReference type="Proteomes" id="UP000192445"/>
    </source>
</evidence>
<dbReference type="KEGG" id="svu:B1H20_32750"/>
<dbReference type="STRING" id="1935.B1H20_32750"/>
<dbReference type="InterPro" id="IPR016181">
    <property type="entry name" value="Acyl_CoA_acyltransferase"/>
</dbReference>
<name>A0A1V0UL02_STRVN</name>
<dbReference type="EMBL" id="CP020570">
    <property type="protein sequence ID" value="ARF65662.1"/>
    <property type="molecule type" value="Genomic_DNA"/>
</dbReference>
<accession>A0A1V0UL02</accession>
<evidence type="ECO:0008006" key="3">
    <source>
        <dbReference type="Google" id="ProtNLM"/>
    </source>
</evidence>
<gene>
    <name evidence="1" type="ORF">B1H20_32750</name>
</gene>
<dbReference type="Proteomes" id="UP000192445">
    <property type="component" value="Chromosome"/>
</dbReference>